<evidence type="ECO:0000313" key="2">
    <source>
        <dbReference type="EMBL" id="CAD7666266.1"/>
    </source>
</evidence>
<gene>
    <name evidence="2" type="ORF">ONB1V03_LOCUS22767</name>
</gene>
<accession>A0A7R9R2F8</accession>
<proteinExistence type="predicted"/>
<organism evidence="2">
    <name type="scientific">Oppiella nova</name>
    <dbReference type="NCBI Taxonomy" id="334625"/>
    <lineage>
        <taxon>Eukaryota</taxon>
        <taxon>Metazoa</taxon>
        <taxon>Ecdysozoa</taxon>
        <taxon>Arthropoda</taxon>
        <taxon>Chelicerata</taxon>
        <taxon>Arachnida</taxon>
        <taxon>Acari</taxon>
        <taxon>Acariformes</taxon>
        <taxon>Sarcoptiformes</taxon>
        <taxon>Oribatida</taxon>
        <taxon>Brachypylina</taxon>
        <taxon>Oppioidea</taxon>
        <taxon>Oppiidae</taxon>
        <taxon>Oppiella</taxon>
    </lineage>
</organism>
<sequence length="151" mass="17616">MAKRTDRYIPFLLNRILVKIKGSQEFDPQIESQLKNKHELNKQLNESFKNISINKEYLQKPLKRVESNLESDTVSIQSQMSFQDELSATIKSRKSVAKTSVIKSDGNKDKEMNGETKSEDKKKDDKNKELNLAMMVEHLHRKNFHPRLISK</sequence>
<name>A0A7R9R2F8_9ACAR</name>
<feature type="region of interest" description="Disordered" evidence="1">
    <location>
        <begin position="92"/>
        <end position="128"/>
    </location>
</feature>
<reference evidence="2" key="1">
    <citation type="submission" date="2020-11" db="EMBL/GenBank/DDBJ databases">
        <authorList>
            <person name="Tran Van P."/>
        </authorList>
    </citation>
    <scope>NUCLEOTIDE SEQUENCE</scope>
</reference>
<dbReference type="EMBL" id="OC968031">
    <property type="protein sequence ID" value="CAD7666266.1"/>
    <property type="molecule type" value="Genomic_DNA"/>
</dbReference>
<dbReference type="AlphaFoldDB" id="A0A7R9R2F8"/>
<dbReference type="EMBL" id="CAJPVJ010053206">
    <property type="protein sequence ID" value="CAG2183346.1"/>
    <property type="molecule type" value="Genomic_DNA"/>
</dbReference>
<protein>
    <submittedName>
        <fullName evidence="2">Uncharacterized protein</fullName>
    </submittedName>
</protein>
<feature type="non-terminal residue" evidence="2">
    <location>
        <position position="151"/>
    </location>
</feature>
<feature type="compositionally biased region" description="Basic and acidic residues" evidence="1">
    <location>
        <begin position="105"/>
        <end position="128"/>
    </location>
</feature>
<evidence type="ECO:0000256" key="1">
    <source>
        <dbReference type="SAM" id="MobiDB-lite"/>
    </source>
</evidence>
<keyword evidence="3" id="KW-1185">Reference proteome</keyword>
<evidence type="ECO:0000313" key="3">
    <source>
        <dbReference type="Proteomes" id="UP000728032"/>
    </source>
</evidence>
<dbReference type="Proteomes" id="UP000728032">
    <property type="component" value="Unassembled WGS sequence"/>
</dbReference>